<dbReference type="SUPFAM" id="SSF48726">
    <property type="entry name" value="Immunoglobulin"/>
    <property type="match status" value="2"/>
</dbReference>
<dbReference type="GO" id="GO:0048738">
    <property type="term" value="P:cardiac muscle tissue development"/>
    <property type="evidence" value="ECO:0007669"/>
    <property type="project" value="TreeGrafter"/>
</dbReference>
<dbReference type="GO" id="GO:0008307">
    <property type="term" value="F:structural constituent of muscle"/>
    <property type="evidence" value="ECO:0007669"/>
    <property type="project" value="TreeGrafter"/>
</dbReference>
<evidence type="ECO:0008006" key="7">
    <source>
        <dbReference type="Google" id="ProtNLM"/>
    </source>
</evidence>
<feature type="domain" description="Fibronectin type-III" evidence="4">
    <location>
        <begin position="110"/>
        <end position="205"/>
    </location>
</feature>
<dbReference type="PANTHER" id="PTHR14340">
    <property type="entry name" value="MICROFIBRIL-ASSOCIATED GLYCOPROTEIN 3"/>
    <property type="match status" value="1"/>
</dbReference>
<feature type="domain" description="Fibronectin type-III" evidence="4">
    <location>
        <begin position="210"/>
        <end position="305"/>
    </location>
</feature>
<feature type="domain" description="Fibronectin type-III" evidence="4">
    <location>
        <begin position="403"/>
        <end position="497"/>
    </location>
</feature>
<dbReference type="PANTHER" id="PTHR14340:SF13">
    <property type="entry name" value="TITIN"/>
    <property type="match status" value="1"/>
</dbReference>
<dbReference type="PRINTS" id="PR00014">
    <property type="entry name" value="FNTYPEIII"/>
</dbReference>
<dbReference type="Pfam" id="PF07679">
    <property type="entry name" value="I-set"/>
    <property type="match status" value="2"/>
</dbReference>
<dbReference type="Pfam" id="PF00041">
    <property type="entry name" value="fn3"/>
    <property type="match status" value="3"/>
</dbReference>
<evidence type="ECO:0000256" key="2">
    <source>
        <dbReference type="ARBA" id="ARBA00023319"/>
    </source>
</evidence>
<keyword evidence="2" id="KW-0393">Immunoglobulin domain</keyword>
<evidence type="ECO:0000313" key="6">
    <source>
        <dbReference type="Proteomes" id="UP000314982"/>
    </source>
</evidence>
<dbReference type="SMART" id="SM00060">
    <property type="entry name" value="FN3"/>
    <property type="match status" value="3"/>
</dbReference>
<accession>A0A4W5NRE7</accession>
<reference evidence="6" key="1">
    <citation type="submission" date="2018-06" db="EMBL/GenBank/DDBJ databases">
        <title>Genome assembly of Danube salmon.</title>
        <authorList>
            <person name="Macqueen D.J."/>
            <person name="Gundappa M.K."/>
        </authorList>
    </citation>
    <scope>NUCLEOTIDE SEQUENCE [LARGE SCALE GENOMIC DNA]</scope>
</reference>
<keyword evidence="6" id="KW-1185">Reference proteome</keyword>
<evidence type="ECO:0000313" key="5">
    <source>
        <dbReference type="Ensembl" id="ENSHHUP00000053602.1"/>
    </source>
</evidence>
<evidence type="ECO:0000256" key="1">
    <source>
        <dbReference type="ARBA" id="ARBA00022737"/>
    </source>
</evidence>
<dbReference type="GeneTree" id="ENSGT01110000267173"/>
<dbReference type="FunFam" id="2.60.40.10:FF:000002">
    <property type="entry name" value="Titin a"/>
    <property type="match status" value="1"/>
</dbReference>
<dbReference type="FunFam" id="2.60.40.10:FF:000003">
    <property type="entry name" value="Titin isoform E"/>
    <property type="match status" value="2"/>
</dbReference>
<dbReference type="STRING" id="62062.ENSHHUP00000053602"/>
<proteinExistence type="predicted"/>
<reference evidence="5" key="3">
    <citation type="submission" date="2025-09" db="UniProtKB">
        <authorList>
            <consortium name="Ensembl"/>
        </authorList>
    </citation>
    <scope>IDENTIFICATION</scope>
</reference>
<dbReference type="PROSITE" id="PS50835">
    <property type="entry name" value="IG_LIKE"/>
    <property type="match status" value="1"/>
</dbReference>
<evidence type="ECO:0000259" key="4">
    <source>
        <dbReference type="PROSITE" id="PS50853"/>
    </source>
</evidence>
<dbReference type="CDD" id="cd05748">
    <property type="entry name" value="Ig_Titin_like"/>
    <property type="match status" value="1"/>
</dbReference>
<dbReference type="InterPro" id="IPR003599">
    <property type="entry name" value="Ig_sub"/>
</dbReference>
<protein>
    <recommendedName>
        <fullName evidence="7">Titin</fullName>
    </recommendedName>
</protein>
<dbReference type="InterPro" id="IPR036179">
    <property type="entry name" value="Ig-like_dom_sf"/>
</dbReference>
<dbReference type="GO" id="GO:0031430">
    <property type="term" value="C:M band"/>
    <property type="evidence" value="ECO:0007669"/>
    <property type="project" value="TreeGrafter"/>
</dbReference>
<keyword evidence="1" id="KW-0677">Repeat</keyword>
<dbReference type="PROSITE" id="PS50853">
    <property type="entry name" value="FN3"/>
    <property type="match status" value="3"/>
</dbReference>
<dbReference type="AlphaFoldDB" id="A0A4W5NRE7"/>
<dbReference type="Gene3D" id="2.60.40.10">
    <property type="entry name" value="Immunoglobulins"/>
    <property type="match status" value="5"/>
</dbReference>
<name>A0A4W5NRE7_9TELE</name>
<dbReference type="FunFam" id="2.60.40.10:FF:000859">
    <property type="entry name" value="Titin b"/>
    <property type="match status" value="1"/>
</dbReference>
<dbReference type="CDD" id="cd00063">
    <property type="entry name" value="FN3"/>
    <property type="match status" value="3"/>
</dbReference>
<dbReference type="SUPFAM" id="SSF49265">
    <property type="entry name" value="Fibronectin type III"/>
    <property type="match status" value="2"/>
</dbReference>
<dbReference type="InterPro" id="IPR003961">
    <property type="entry name" value="FN3_dom"/>
</dbReference>
<feature type="domain" description="Ig-like" evidence="3">
    <location>
        <begin position="13"/>
        <end position="99"/>
    </location>
</feature>
<dbReference type="InterPro" id="IPR007110">
    <property type="entry name" value="Ig-like_dom"/>
</dbReference>
<dbReference type="Ensembl" id="ENSHHUT00000055473.1">
    <property type="protein sequence ID" value="ENSHHUP00000053602.1"/>
    <property type="gene ID" value="ENSHHUG00000032197.1"/>
</dbReference>
<dbReference type="Proteomes" id="UP000314982">
    <property type="component" value="Unassembled WGS sequence"/>
</dbReference>
<dbReference type="InterPro" id="IPR013783">
    <property type="entry name" value="Ig-like_fold"/>
</dbReference>
<dbReference type="InterPro" id="IPR036116">
    <property type="entry name" value="FN3_sf"/>
</dbReference>
<evidence type="ECO:0000259" key="3">
    <source>
        <dbReference type="PROSITE" id="PS50835"/>
    </source>
</evidence>
<dbReference type="InterPro" id="IPR013098">
    <property type="entry name" value="Ig_I-set"/>
</dbReference>
<sequence>MFSPLSYPLTEAPEIDLDASLRKGFSVRAGCPIRLFATIRGRPSPKVTWKKLGVDNVVRRGHVDQIDTMSFLVIPESTRDDSGRYSLTLSNSAGEKAIFVRVKVLDTPGPVGGFEVCDVTSTGCQLSWLPPDNDGGCQIENYIVEKRELDKKTWSNCINDLKKTSFKVTGLTPGCDYYFRVMAVNKYGIGVPKDSPKAYLTTDPISEPDPPKKMEVLEVTKNSATLGWLKPLRDGGAKINGYMVDYKKDGEPEDKWTPYSVVKDLTIVVVGLKEGTKYKFRVAARNVAGTSLAREAEGVFEVKEQLMAPKIIMPDIVTVKAGEKMRVEAIVAGKPAPFCKWRQGAEDLLTSNRRMVQKSPNCITFIIKDVSRKDSGYYSLSAENSTAKISQILRVVVQDKPGPPDAPLEIVEVDIDACTLQWNQPSEDGGSNITNYVIEKCDVSRGDWVIASGSCTTTSYKVGKLTPGMEYGFRVRAENRFGISEPIYSEKMIARYPFGKLGMTKYKHGKNVKWLLYNEL</sequence>
<reference evidence="5" key="2">
    <citation type="submission" date="2025-08" db="UniProtKB">
        <authorList>
            <consortium name="Ensembl"/>
        </authorList>
    </citation>
    <scope>IDENTIFICATION</scope>
</reference>
<dbReference type="SMART" id="SM00409">
    <property type="entry name" value="IG"/>
    <property type="match status" value="2"/>
</dbReference>
<dbReference type="FunFam" id="2.60.40.10:FF:000031">
    <property type="entry name" value="Myosin-binding protein C, slow type"/>
    <property type="match status" value="1"/>
</dbReference>
<organism evidence="5 6">
    <name type="scientific">Hucho hucho</name>
    <name type="common">huchen</name>
    <dbReference type="NCBI Taxonomy" id="62062"/>
    <lineage>
        <taxon>Eukaryota</taxon>
        <taxon>Metazoa</taxon>
        <taxon>Chordata</taxon>
        <taxon>Craniata</taxon>
        <taxon>Vertebrata</taxon>
        <taxon>Euteleostomi</taxon>
        <taxon>Actinopterygii</taxon>
        <taxon>Neopterygii</taxon>
        <taxon>Teleostei</taxon>
        <taxon>Protacanthopterygii</taxon>
        <taxon>Salmoniformes</taxon>
        <taxon>Salmonidae</taxon>
        <taxon>Salmoninae</taxon>
        <taxon>Hucho</taxon>
    </lineage>
</organism>
<dbReference type="GO" id="GO:0045214">
    <property type="term" value="P:sarcomere organization"/>
    <property type="evidence" value="ECO:0007669"/>
    <property type="project" value="TreeGrafter"/>
</dbReference>